<dbReference type="AlphaFoldDB" id="A0A3A1U3P1"/>
<gene>
    <name evidence="2" type="ORF">D1781_06095</name>
</gene>
<feature type="domain" description="N-acetyltransferase" evidence="1">
    <location>
        <begin position="45"/>
        <end position="194"/>
    </location>
</feature>
<proteinExistence type="predicted"/>
<evidence type="ECO:0000313" key="2">
    <source>
        <dbReference type="EMBL" id="RIX30950.1"/>
    </source>
</evidence>
<dbReference type="InterPro" id="IPR051908">
    <property type="entry name" value="Ribosomal_N-acetyltransferase"/>
</dbReference>
<dbReference type="RefSeq" id="WP_119481312.1">
    <property type="nucleotide sequence ID" value="NZ_QXTG01000001.1"/>
</dbReference>
<dbReference type="Pfam" id="PF13302">
    <property type="entry name" value="Acetyltransf_3"/>
    <property type="match status" value="1"/>
</dbReference>
<organism evidence="2 3">
    <name type="scientific">Amnibacterium setariae</name>
    <dbReference type="NCBI Taxonomy" id="2306585"/>
    <lineage>
        <taxon>Bacteria</taxon>
        <taxon>Bacillati</taxon>
        <taxon>Actinomycetota</taxon>
        <taxon>Actinomycetes</taxon>
        <taxon>Micrococcales</taxon>
        <taxon>Microbacteriaceae</taxon>
        <taxon>Amnibacterium</taxon>
    </lineage>
</organism>
<sequence length="220" mass="24775">MPTPTDVDIWPLLGVSITVSDVELRPVDDRTALDLGRLAAGGIHGNFLPFSTPWTRGDEVDVARNVFRYHSRMRHEMSPEKWSLEFAARLDHTLIGVQSLFAENFPRIRSAESGSWLGQAWQGKGIGTLNRIAILTLAFDGLGAAEVTTSAWADNVASNAVTRKLGYEPNGEERLEREGRVTVQKRFRMTREMWDARGPELRPHVQLEGVEALRRWLEID</sequence>
<accession>A0A3A1U3P1</accession>
<dbReference type="OrthoDB" id="3466127at2"/>
<evidence type="ECO:0000259" key="1">
    <source>
        <dbReference type="PROSITE" id="PS51186"/>
    </source>
</evidence>
<keyword evidence="2" id="KW-0808">Transferase</keyword>
<dbReference type="PANTHER" id="PTHR43441">
    <property type="entry name" value="RIBOSOMAL-PROTEIN-SERINE ACETYLTRANSFERASE"/>
    <property type="match status" value="1"/>
</dbReference>
<dbReference type="Gene3D" id="3.40.630.30">
    <property type="match status" value="1"/>
</dbReference>
<dbReference type="InterPro" id="IPR016181">
    <property type="entry name" value="Acyl_CoA_acyltransferase"/>
</dbReference>
<dbReference type="PROSITE" id="PS51186">
    <property type="entry name" value="GNAT"/>
    <property type="match status" value="1"/>
</dbReference>
<dbReference type="GO" id="GO:0008999">
    <property type="term" value="F:protein-N-terminal-alanine acetyltransferase activity"/>
    <property type="evidence" value="ECO:0007669"/>
    <property type="project" value="TreeGrafter"/>
</dbReference>
<dbReference type="Proteomes" id="UP000265742">
    <property type="component" value="Unassembled WGS sequence"/>
</dbReference>
<dbReference type="InterPro" id="IPR000182">
    <property type="entry name" value="GNAT_dom"/>
</dbReference>
<reference evidence="3" key="1">
    <citation type="submission" date="2018-09" db="EMBL/GenBank/DDBJ databases">
        <authorList>
            <person name="Kim I."/>
        </authorList>
    </citation>
    <scope>NUCLEOTIDE SEQUENCE [LARGE SCALE GENOMIC DNA]</scope>
    <source>
        <strain evidence="3">DD4a</strain>
    </source>
</reference>
<name>A0A3A1U3P1_9MICO</name>
<dbReference type="SUPFAM" id="SSF55729">
    <property type="entry name" value="Acyl-CoA N-acyltransferases (Nat)"/>
    <property type="match status" value="1"/>
</dbReference>
<comment type="caution">
    <text evidence="2">The sequence shown here is derived from an EMBL/GenBank/DDBJ whole genome shotgun (WGS) entry which is preliminary data.</text>
</comment>
<dbReference type="GO" id="GO:0005737">
    <property type="term" value="C:cytoplasm"/>
    <property type="evidence" value="ECO:0007669"/>
    <property type="project" value="TreeGrafter"/>
</dbReference>
<keyword evidence="3" id="KW-1185">Reference proteome</keyword>
<evidence type="ECO:0000313" key="3">
    <source>
        <dbReference type="Proteomes" id="UP000265742"/>
    </source>
</evidence>
<dbReference type="PANTHER" id="PTHR43441:SF11">
    <property type="entry name" value="RIBOSOMAL-PROTEIN-SERINE ACETYLTRANSFERASE"/>
    <property type="match status" value="1"/>
</dbReference>
<dbReference type="EMBL" id="QXTG01000001">
    <property type="protein sequence ID" value="RIX30950.1"/>
    <property type="molecule type" value="Genomic_DNA"/>
</dbReference>
<protein>
    <submittedName>
        <fullName evidence="2">N-acetyltransferase</fullName>
    </submittedName>
</protein>
<dbReference type="GO" id="GO:1990189">
    <property type="term" value="F:protein N-terminal-serine acetyltransferase activity"/>
    <property type="evidence" value="ECO:0007669"/>
    <property type="project" value="TreeGrafter"/>
</dbReference>